<reference evidence="3" key="1">
    <citation type="journal article" date="2013" name="Genome Announc.">
        <title>Draft genome sequence of the grapevine dieback fungus Eutypa lata UCR-EL1.</title>
        <authorList>
            <person name="Blanco-Ulate B."/>
            <person name="Rolshausen P.E."/>
            <person name="Cantu D."/>
        </authorList>
    </citation>
    <scope>NUCLEOTIDE SEQUENCE [LARGE SCALE GENOMIC DNA]</scope>
    <source>
        <strain evidence="3">UCR-EL1</strain>
    </source>
</reference>
<dbReference type="KEGG" id="ela:UCREL1_206"/>
<dbReference type="AlphaFoldDB" id="M7T773"/>
<dbReference type="HOGENOM" id="CLU_141129_1_0_1"/>
<accession>M7T773</accession>
<dbReference type="eggNOG" id="ENOG502SSSQ">
    <property type="taxonomic scope" value="Eukaryota"/>
</dbReference>
<protein>
    <recommendedName>
        <fullName evidence="4">Cell wall protein</fullName>
    </recommendedName>
</protein>
<feature type="chain" id="PRO_5004085604" description="Cell wall protein" evidence="1">
    <location>
        <begin position="22"/>
        <end position="140"/>
    </location>
</feature>
<keyword evidence="1" id="KW-0732">Signal</keyword>
<name>M7T773_EUTLA</name>
<evidence type="ECO:0000256" key="1">
    <source>
        <dbReference type="SAM" id="SignalP"/>
    </source>
</evidence>
<evidence type="ECO:0000313" key="2">
    <source>
        <dbReference type="EMBL" id="EMR72743.1"/>
    </source>
</evidence>
<dbReference type="EMBL" id="KB705389">
    <property type="protein sequence ID" value="EMR72743.1"/>
    <property type="molecule type" value="Genomic_DNA"/>
</dbReference>
<evidence type="ECO:0000313" key="3">
    <source>
        <dbReference type="Proteomes" id="UP000012174"/>
    </source>
</evidence>
<dbReference type="Proteomes" id="UP000012174">
    <property type="component" value="Unassembled WGS sequence"/>
</dbReference>
<dbReference type="OrthoDB" id="3178264at2759"/>
<feature type="signal peptide" evidence="1">
    <location>
        <begin position="1"/>
        <end position="21"/>
    </location>
</feature>
<dbReference type="OMA" id="NLQCNVD"/>
<sequence length="140" mass="14166">MYAYRMLITTLMVAGAAVTSARSIAPRQFLQDGLACNIARLKIVGALGDTEDSIGQIQDTAVQNAATTGLQKAQGGVKTIAKAIVAGDAPPAAARDQVEAGLTAMGNALSGADTSDQAVVDAQESLDDATQAGQDVVSEC</sequence>
<gene>
    <name evidence="2" type="ORF">UCREL1_206</name>
</gene>
<proteinExistence type="predicted"/>
<keyword evidence="3" id="KW-1185">Reference proteome</keyword>
<evidence type="ECO:0008006" key="4">
    <source>
        <dbReference type="Google" id="ProtNLM"/>
    </source>
</evidence>
<organism evidence="2 3">
    <name type="scientific">Eutypa lata (strain UCR-EL1)</name>
    <name type="common">Grapevine dieback disease fungus</name>
    <name type="synonym">Eutypa armeniacae</name>
    <dbReference type="NCBI Taxonomy" id="1287681"/>
    <lineage>
        <taxon>Eukaryota</taxon>
        <taxon>Fungi</taxon>
        <taxon>Dikarya</taxon>
        <taxon>Ascomycota</taxon>
        <taxon>Pezizomycotina</taxon>
        <taxon>Sordariomycetes</taxon>
        <taxon>Xylariomycetidae</taxon>
        <taxon>Xylariales</taxon>
        <taxon>Diatrypaceae</taxon>
        <taxon>Eutypa</taxon>
    </lineage>
</organism>